<sequence length="84" mass="9682">MKFCDFGLKIVGTTAKEVYFDQSCTYSVIILVSALLCIERILHCSNSSERLHVVYYYVANHHYNGLENLRIAWFRKTKSCLSGL</sequence>
<comment type="caution">
    <text evidence="1">The sequence shown here is derived from an EMBL/GenBank/DDBJ whole genome shotgun (WGS) entry which is preliminary data.</text>
</comment>
<evidence type="ECO:0000313" key="1">
    <source>
        <dbReference type="EMBL" id="CAH8388490.1"/>
    </source>
</evidence>
<evidence type="ECO:0000313" key="2">
    <source>
        <dbReference type="Proteomes" id="UP001642260"/>
    </source>
</evidence>
<dbReference type="Proteomes" id="UP001642260">
    <property type="component" value="Unassembled WGS sequence"/>
</dbReference>
<name>A0ABC8LYI6_ERUVS</name>
<dbReference type="EMBL" id="CAKOAT010797376">
    <property type="protein sequence ID" value="CAH8388490.1"/>
    <property type="molecule type" value="Genomic_DNA"/>
</dbReference>
<proteinExistence type="predicted"/>
<organism evidence="1 2">
    <name type="scientific">Eruca vesicaria subsp. sativa</name>
    <name type="common">Garden rocket</name>
    <name type="synonym">Eruca sativa</name>
    <dbReference type="NCBI Taxonomy" id="29727"/>
    <lineage>
        <taxon>Eukaryota</taxon>
        <taxon>Viridiplantae</taxon>
        <taxon>Streptophyta</taxon>
        <taxon>Embryophyta</taxon>
        <taxon>Tracheophyta</taxon>
        <taxon>Spermatophyta</taxon>
        <taxon>Magnoliopsida</taxon>
        <taxon>eudicotyledons</taxon>
        <taxon>Gunneridae</taxon>
        <taxon>Pentapetalae</taxon>
        <taxon>rosids</taxon>
        <taxon>malvids</taxon>
        <taxon>Brassicales</taxon>
        <taxon>Brassicaceae</taxon>
        <taxon>Brassiceae</taxon>
        <taxon>Eruca</taxon>
    </lineage>
</organism>
<keyword evidence="2" id="KW-1185">Reference proteome</keyword>
<protein>
    <submittedName>
        <fullName evidence="1">Uncharacterized protein</fullName>
    </submittedName>
</protein>
<reference evidence="1 2" key="1">
    <citation type="submission" date="2022-03" db="EMBL/GenBank/DDBJ databases">
        <authorList>
            <person name="Macdonald S."/>
            <person name="Ahmed S."/>
            <person name="Newling K."/>
        </authorList>
    </citation>
    <scope>NUCLEOTIDE SEQUENCE [LARGE SCALE GENOMIC DNA]</scope>
</reference>
<accession>A0ABC8LYI6</accession>
<gene>
    <name evidence="1" type="ORF">ERUC_LOCUS40973</name>
</gene>
<dbReference type="AlphaFoldDB" id="A0ABC8LYI6"/>